<gene>
    <name evidence="1" type="ORF">ACGFZB_28685</name>
</gene>
<accession>A0ABW7BAU4</accession>
<keyword evidence="2" id="KW-1185">Reference proteome</keyword>
<organism evidence="1 2">
    <name type="scientific">Streptomyces cinerochromogenes</name>
    <dbReference type="NCBI Taxonomy" id="66422"/>
    <lineage>
        <taxon>Bacteria</taxon>
        <taxon>Bacillati</taxon>
        <taxon>Actinomycetota</taxon>
        <taxon>Actinomycetes</taxon>
        <taxon>Kitasatosporales</taxon>
        <taxon>Streptomycetaceae</taxon>
        <taxon>Streptomyces</taxon>
    </lineage>
</organism>
<proteinExistence type="predicted"/>
<dbReference type="EMBL" id="JBICYV010000015">
    <property type="protein sequence ID" value="MFG3014326.1"/>
    <property type="molecule type" value="Genomic_DNA"/>
</dbReference>
<evidence type="ECO:0000313" key="2">
    <source>
        <dbReference type="Proteomes" id="UP001604267"/>
    </source>
</evidence>
<dbReference type="RefSeq" id="WP_392820913.1">
    <property type="nucleotide sequence ID" value="NZ_JBICYV010000015.1"/>
</dbReference>
<sequence length="132" mass="15091">MTVRCVNDTDGDGDCAACARNPDAPCRQTARETLTTTLTNLLARTRNGRMDAHRAEAERLVDEALAEERRRIIPDREHIVEIYLRDMEALREWVVRPNGSHTVNDRVCFEAVEHGGIWVRTQPYRYKAPEAS</sequence>
<reference evidence="1 2" key="1">
    <citation type="submission" date="2024-10" db="EMBL/GenBank/DDBJ databases">
        <title>The Natural Products Discovery Center: Release of the First 8490 Sequenced Strains for Exploring Actinobacteria Biosynthetic Diversity.</title>
        <authorList>
            <person name="Kalkreuter E."/>
            <person name="Kautsar S.A."/>
            <person name="Yang D."/>
            <person name="Bader C.D."/>
            <person name="Teijaro C.N."/>
            <person name="Fluegel L."/>
            <person name="Davis C.M."/>
            <person name="Simpson J.R."/>
            <person name="Lauterbach L."/>
            <person name="Steele A.D."/>
            <person name="Gui C."/>
            <person name="Meng S."/>
            <person name="Li G."/>
            <person name="Viehrig K."/>
            <person name="Ye F."/>
            <person name="Su P."/>
            <person name="Kiefer A.F."/>
            <person name="Nichols A."/>
            <person name="Cepeda A.J."/>
            <person name="Yan W."/>
            <person name="Fan B."/>
            <person name="Jiang Y."/>
            <person name="Adhikari A."/>
            <person name="Zheng C.-J."/>
            <person name="Schuster L."/>
            <person name="Cowan T.M."/>
            <person name="Smanski M.J."/>
            <person name="Chevrette M.G."/>
            <person name="De Carvalho L.P.S."/>
            <person name="Shen B."/>
        </authorList>
    </citation>
    <scope>NUCLEOTIDE SEQUENCE [LARGE SCALE GENOMIC DNA]</scope>
    <source>
        <strain evidence="1 2">NPDC048320</strain>
    </source>
</reference>
<comment type="caution">
    <text evidence="1">The sequence shown here is derived from an EMBL/GenBank/DDBJ whole genome shotgun (WGS) entry which is preliminary data.</text>
</comment>
<protein>
    <submittedName>
        <fullName evidence="1">Uncharacterized protein</fullName>
    </submittedName>
</protein>
<evidence type="ECO:0000313" key="1">
    <source>
        <dbReference type="EMBL" id="MFG3014326.1"/>
    </source>
</evidence>
<name>A0ABW7BAU4_9ACTN</name>
<dbReference type="Proteomes" id="UP001604267">
    <property type="component" value="Unassembled WGS sequence"/>
</dbReference>